<feature type="transmembrane region" description="Helical" evidence="1">
    <location>
        <begin position="7"/>
        <end position="24"/>
    </location>
</feature>
<evidence type="ECO:0000313" key="3">
    <source>
        <dbReference type="Proteomes" id="UP000575083"/>
    </source>
</evidence>
<evidence type="ECO:0000256" key="1">
    <source>
        <dbReference type="SAM" id="Phobius"/>
    </source>
</evidence>
<reference evidence="2 3" key="1">
    <citation type="submission" date="2020-08" db="EMBL/GenBank/DDBJ databases">
        <title>Functional genomics of gut bacteria from endangered species of beetles.</title>
        <authorList>
            <person name="Carlos-Shanley C."/>
        </authorList>
    </citation>
    <scope>NUCLEOTIDE SEQUENCE [LARGE SCALE GENOMIC DNA]</scope>
    <source>
        <strain evidence="2 3">S00198</strain>
    </source>
</reference>
<gene>
    <name evidence="2" type="ORF">HNP48_004879</name>
</gene>
<keyword evidence="1" id="KW-0472">Membrane</keyword>
<keyword evidence="3" id="KW-1185">Reference proteome</keyword>
<evidence type="ECO:0000313" key="2">
    <source>
        <dbReference type="EMBL" id="MBB6562170.1"/>
    </source>
</evidence>
<dbReference type="EMBL" id="JACHLK010000011">
    <property type="protein sequence ID" value="MBB6562170.1"/>
    <property type="molecule type" value="Genomic_DNA"/>
</dbReference>
<name>A0A7X0UC22_9BURK</name>
<protein>
    <submittedName>
        <fullName evidence="2">Uncharacterized protein</fullName>
    </submittedName>
</protein>
<proteinExistence type="predicted"/>
<keyword evidence="1" id="KW-0812">Transmembrane</keyword>
<organism evidence="2 3">
    <name type="scientific">Acidovorax soli</name>
    <dbReference type="NCBI Taxonomy" id="592050"/>
    <lineage>
        <taxon>Bacteria</taxon>
        <taxon>Pseudomonadati</taxon>
        <taxon>Pseudomonadota</taxon>
        <taxon>Betaproteobacteria</taxon>
        <taxon>Burkholderiales</taxon>
        <taxon>Comamonadaceae</taxon>
        <taxon>Acidovorax</taxon>
    </lineage>
</organism>
<keyword evidence="1" id="KW-1133">Transmembrane helix</keyword>
<dbReference type="Proteomes" id="UP000575083">
    <property type="component" value="Unassembled WGS sequence"/>
</dbReference>
<sequence length="55" mass="5875">MKWTTRILAIIALVITNLVLLAGLPQVGGPLLLMALVCHMVYSALTGKQSNDGVR</sequence>
<dbReference type="AlphaFoldDB" id="A0A7X0UC22"/>
<comment type="caution">
    <text evidence="2">The sequence shown here is derived from an EMBL/GenBank/DDBJ whole genome shotgun (WGS) entry which is preliminary data.</text>
</comment>
<accession>A0A7X0UC22</accession>
<dbReference type="RefSeq" id="WP_184861917.1">
    <property type="nucleotide sequence ID" value="NZ_JACHLK010000011.1"/>
</dbReference>